<protein>
    <submittedName>
        <fullName evidence="1">Uncharacterized protein</fullName>
    </submittedName>
</protein>
<dbReference type="HOGENOM" id="CLU_3325597_0_0_4"/>
<proteinExistence type="predicted"/>
<name>A0A0E1W1R2_BURPE</name>
<accession>A0A0E1W1R2</accession>
<dbReference type="EMBL" id="CM000833">
    <property type="protein sequence ID" value="EET03597.1"/>
    <property type="molecule type" value="Genomic_DNA"/>
</dbReference>
<dbReference type="AlphaFoldDB" id="A0A0E1W1R2"/>
<dbReference type="Proteomes" id="UP000001812">
    <property type="component" value="Chromosome II"/>
</dbReference>
<reference evidence="1" key="1">
    <citation type="submission" date="2009-05" db="EMBL/GenBank/DDBJ databases">
        <authorList>
            <person name="Harkins D.M."/>
            <person name="DeShazer D."/>
            <person name="Woods D.E."/>
            <person name="Brinkac L.M."/>
            <person name="Brown K.A."/>
            <person name="Hung G.C."/>
            <person name="Tuanyok A."/>
            <person name="Zhang B."/>
            <person name="Nierman W.C."/>
        </authorList>
    </citation>
    <scope>NUCLEOTIDE SEQUENCE [LARGE SCALE GENOMIC DNA]</scope>
    <source>
        <strain evidence="1">1710a</strain>
    </source>
</reference>
<organism evidence="1">
    <name type="scientific">Burkholderia pseudomallei 1710a</name>
    <dbReference type="NCBI Taxonomy" id="320371"/>
    <lineage>
        <taxon>Bacteria</taxon>
        <taxon>Pseudomonadati</taxon>
        <taxon>Pseudomonadota</taxon>
        <taxon>Betaproteobacteria</taxon>
        <taxon>Burkholderiales</taxon>
        <taxon>Burkholderiaceae</taxon>
        <taxon>Burkholderia</taxon>
        <taxon>pseudomallei group</taxon>
    </lineage>
</organism>
<gene>
    <name evidence="1" type="ORF">BURPS1710A_A2707</name>
</gene>
<sequence>MKKLSRGPGGRCELERPLVLPTETTAASEQMYRPITLG</sequence>
<evidence type="ECO:0000313" key="1">
    <source>
        <dbReference type="EMBL" id="EET03597.1"/>
    </source>
</evidence>